<evidence type="ECO:0008006" key="2">
    <source>
        <dbReference type="Google" id="ProtNLM"/>
    </source>
</evidence>
<sequence>MKGKTAADIREEQLNAKLAELAEQGNWTSVLKALDDYDTNNERRHSDHRADMDVTIVDRDPEEGECYRVADLLKLSCWEDWDDIIFSQKPEDLHHLVEEYPTSAAFKELSPRQKEILLENIVHGMTTQKLADNAGCSIRNITKQRQKALERVRWLVTGNSGECYPDTAAIILGWMVLPTFMIGWETSKRIYPRIRRALFSAA</sequence>
<dbReference type="InterPro" id="IPR036388">
    <property type="entry name" value="WH-like_DNA-bd_sf"/>
</dbReference>
<dbReference type="InterPro" id="IPR013324">
    <property type="entry name" value="RNA_pol_sigma_r3/r4-like"/>
</dbReference>
<evidence type="ECO:0000313" key="1">
    <source>
        <dbReference type="EMBL" id="MPN13494.1"/>
    </source>
</evidence>
<accession>A0A645FM53</accession>
<gene>
    <name evidence="1" type="ORF">SDC9_160815</name>
</gene>
<proteinExistence type="predicted"/>
<name>A0A645FM53_9ZZZZ</name>
<dbReference type="Gene3D" id="1.10.10.10">
    <property type="entry name" value="Winged helix-like DNA-binding domain superfamily/Winged helix DNA-binding domain"/>
    <property type="match status" value="1"/>
</dbReference>
<dbReference type="AlphaFoldDB" id="A0A645FM53"/>
<organism evidence="1">
    <name type="scientific">bioreactor metagenome</name>
    <dbReference type="NCBI Taxonomy" id="1076179"/>
    <lineage>
        <taxon>unclassified sequences</taxon>
        <taxon>metagenomes</taxon>
        <taxon>ecological metagenomes</taxon>
    </lineage>
</organism>
<comment type="caution">
    <text evidence="1">The sequence shown here is derived from an EMBL/GenBank/DDBJ whole genome shotgun (WGS) entry which is preliminary data.</text>
</comment>
<dbReference type="SUPFAM" id="SSF88659">
    <property type="entry name" value="Sigma3 and sigma4 domains of RNA polymerase sigma factors"/>
    <property type="match status" value="1"/>
</dbReference>
<protein>
    <recommendedName>
        <fullName evidence="2">RNA polymerase sigma factor 70 region 4 type 2 domain-containing protein</fullName>
    </recommendedName>
</protein>
<dbReference type="EMBL" id="VSSQ01059988">
    <property type="protein sequence ID" value="MPN13494.1"/>
    <property type="molecule type" value="Genomic_DNA"/>
</dbReference>
<reference evidence="1" key="1">
    <citation type="submission" date="2019-08" db="EMBL/GenBank/DDBJ databases">
        <authorList>
            <person name="Kucharzyk K."/>
            <person name="Murdoch R.W."/>
            <person name="Higgins S."/>
            <person name="Loffler F."/>
        </authorList>
    </citation>
    <scope>NUCLEOTIDE SEQUENCE</scope>
</reference>